<organism evidence="11 12">
    <name type="scientific">Halotalea alkalilenta</name>
    <dbReference type="NCBI Taxonomy" id="376489"/>
    <lineage>
        <taxon>Bacteria</taxon>
        <taxon>Pseudomonadati</taxon>
        <taxon>Pseudomonadota</taxon>
        <taxon>Gammaproteobacteria</taxon>
        <taxon>Oceanospirillales</taxon>
        <taxon>Halomonadaceae</taxon>
        <taxon>Halotalea</taxon>
    </lineage>
</organism>
<dbReference type="InterPro" id="IPR006668">
    <property type="entry name" value="Mg_transptr_MgtE_intracell_dom"/>
</dbReference>
<dbReference type="Pfam" id="PF03448">
    <property type="entry name" value="MgtE_N"/>
    <property type="match status" value="1"/>
</dbReference>
<dbReference type="PANTHER" id="PTHR43773">
    <property type="entry name" value="MAGNESIUM TRANSPORTER MGTE"/>
    <property type="match status" value="1"/>
</dbReference>
<dbReference type="EMBL" id="CP015243">
    <property type="protein sequence ID" value="ANF58239.1"/>
    <property type="molecule type" value="Genomic_DNA"/>
</dbReference>
<evidence type="ECO:0000256" key="5">
    <source>
        <dbReference type="ARBA" id="ARBA00022842"/>
    </source>
</evidence>
<feature type="domain" description="CBS" evidence="10">
    <location>
        <begin position="200"/>
        <end position="258"/>
    </location>
</feature>
<evidence type="ECO:0000256" key="7">
    <source>
        <dbReference type="ARBA" id="ARBA00023136"/>
    </source>
</evidence>
<keyword evidence="12" id="KW-1185">Reference proteome</keyword>
<keyword evidence="7 9" id="KW-0472">Membrane</keyword>
<evidence type="ECO:0000256" key="6">
    <source>
        <dbReference type="ARBA" id="ARBA00022989"/>
    </source>
</evidence>
<keyword evidence="6 9" id="KW-1133">Transmembrane helix</keyword>
<dbReference type="InterPro" id="IPR006669">
    <property type="entry name" value="MgtE_transporter"/>
</dbReference>
<comment type="similarity">
    <text evidence="2 9">Belongs to the SLC41A transporter family.</text>
</comment>
<dbReference type="AlphaFoldDB" id="A0A172YG32"/>
<dbReference type="CDD" id="cd04606">
    <property type="entry name" value="CBS_pair_Mg_transporter"/>
    <property type="match status" value="1"/>
</dbReference>
<dbReference type="Proteomes" id="UP000077875">
    <property type="component" value="Chromosome"/>
</dbReference>
<keyword evidence="4 9" id="KW-0812">Transmembrane</keyword>
<dbReference type="NCBIfam" id="TIGR00400">
    <property type="entry name" value="mgtE"/>
    <property type="match status" value="1"/>
</dbReference>
<dbReference type="InterPro" id="IPR038076">
    <property type="entry name" value="MgtE_N_sf"/>
</dbReference>
<protein>
    <recommendedName>
        <fullName evidence="9">Magnesium transporter MgtE</fullName>
    </recommendedName>
</protein>
<gene>
    <name evidence="11" type="ORF">A5892_12800</name>
</gene>
<dbReference type="InterPro" id="IPR000644">
    <property type="entry name" value="CBS_dom"/>
</dbReference>
<evidence type="ECO:0000259" key="10">
    <source>
        <dbReference type="PROSITE" id="PS51371"/>
    </source>
</evidence>
<reference evidence="11 12" key="1">
    <citation type="submission" date="2016-04" db="EMBL/GenBank/DDBJ databases">
        <title>Complete Genome Sequence of Halotalea alkalilenta IHB B 13600.</title>
        <authorList>
            <person name="Swarnkar M.K."/>
            <person name="Sharma A."/>
            <person name="Kaushal K."/>
            <person name="Soni R."/>
            <person name="Rana S."/>
            <person name="Singh A.K."/>
            <person name="Gulati A."/>
        </authorList>
    </citation>
    <scope>NUCLEOTIDE SEQUENCE [LARGE SCALE GENOMIC DNA]</scope>
    <source>
        <strain evidence="11 12">IHB B 13600</strain>
    </source>
</reference>
<dbReference type="KEGG" id="haa:A5892_12800"/>
<evidence type="ECO:0000256" key="2">
    <source>
        <dbReference type="ARBA" id="ARBA00009749"/>
    </source>
</evidence>
<evidence type="ECO:0000256" key="8">
    <source>
        <dbReference type="PROSITE-ProRule" id="PRU00703"/>
    </source>
</evidence>
<feature type="transmembrane region" description="Helical" evidence="9">
    <location>
        <begin position="389"/>
        <end position="410"/>
    </location>
</feature>
<feature type="transmembrane region" description="Helical" evidence="9">
    <location>
        <begin position="308"/>
        <end position="328"/>
    </location>
</feature>
<dbReference type="InterPro" id="IPR036739">
    <property type="entry name" value="SLC41_membr_dom_sf"/>
</dbReference>
<keyword evidence="8" id="KW-0129">CBS domain</keyword>
<evidence type="ECO:0000313" key="11">
    <source>
        <dbReference type="EMBL" id="ANF58239.1"/>
    </source>
</evidence>
<dbReference type="Gene3D" id="1.10.357.20">
    <property type="entry name" value="SLC41 divalent cation transporters, integral membrane domain"/>
    <property type="match status" value="1"/>
</dbReference>
<dbReference type="Pfam" id="PF00571">
    <property type="entry name" value="CBS"/>
    <property type="match status" value="2"/>
</dbReference>
<dbReference type="GO" id="GO:0005886">
    <property type="term" value="C:plasma membrane"/>
    <property type="evidence" value="ECO:0007669"/>
    <property type="project" value="UniProtKB-SubCell"/>
</dbReference>
<dbReference type="SMART" id="SM00116">
    <property type="entry name" value="CBS"/>
    <property type="match status" value="2"/>
</dbReference>
<keyword evidence="9" id="KW-1003">Cell membrane</keyword>
<evidence type="ECO:0000256" key="9">
    <source>
        <dbReference type="RuleBase" id="RU362011"/>
    </source>
</evidence>
<keyword evidence="5 9" id="KW-0460">Magnesium</keyword>
<feature type="transmembrane region" description="Helical" evidence="9">
    <location>
        <begin position="358"/>
        <end position="377"/>
    </location>
</feature>
<evidence type="ECO:0000256" key="1">
    <source>
        <dbReference type="ARBA" id="ARBA00004141"/>
    </source>
</evidence>
<dbReference type="PANTHER" id="PTHR43773:SF1">
    <property type="entry name" value="MAGNESIUM TRANSPORTER MGTE"/>
    <property type="match status" value="1"/>
</dbReference>
<comment type="subcellular location">
    <subcellularLocation>
        <location evidence="9">Cell membrane</location>
        <topology evidence="9">Multi-pass membrane protein</topology>
    </subcellularLocation>
    <subcellularLocation>
        <location evidence="1">Membrane</location>
        <topology evidence="1">Multi-pass membrane protein</topology>
    </subcellularLocation>
</comment>
<accession>A0A172YG32</accession>
<comment type="subunit">
    <text evidence="9">Homodimer.</text>
</comment>
<sequence>MSFTDLMPEVRKALAAGDHAALERLLEEAHSADLAEILAQENDPFGLALLARLPIEKRADVFSYLPADKQLDLAERLDDDELARLFTEMDPDDSADVFNLFEPVRRERILRRMARREREEMRRLSSYEEGTAGAIMTTDYVAVPEELNISQALDRVRQTAPDAETIYQIFILDRELRLTGTLSLRQLILADPLAPLKSLMITDVIKVEADTEQEEVAKLISRYDLLAVPVVNQQEMLVGIVTYDDAMDVVERETTDDFHKSGSVGSLDRGIGRTSLVTLYRKRVFWLVLLVFGNLFSGAGIAHFEETIAAQVALVFFLPLLIGSGGNAGSQAATLMVRGLGTGEINIRDWTRLLGRELLVAGTLGLTMAIAISPISMVRGGAGVAEAVAISMVVIVIAGSLLGMSLPFLLDRLGVDPATASAPLVATLCDACGVLIYFSIATLIIGTGS</sequence>
<dbReference type="Pfam" id="PF01769">
    <property type="entry name" value="MgtE"/>
    <property type="match status" value="1"/>
</dbReference>
<keyword evidence="9" id="KW-0479">Metal-binding</keyword>
<evidence type="ECO:0000313" key="12">
    <source>
        <dbReference type="Proteomes" id="UP000077875"/>
    </source>
</evidence>
<proteinExistence type="inferred from homology"/>
<dbReference type="SUPFAM" id="SSF161093">
    <property type="entry name" value="MgtE membrane domain-like"/>
    <property type="match status" value="1"/>
</dbReference>
<feature type="transmembrane region" description="Helical" evidence="9">
    <location>
        <begin position="422"/>
        <end position="445"/>
    </location>
</feature>
<dbReference type="Gene3D" id="3.10.580.10">
    <property type="entry name" value="CBS-domain"/>
    <property type="match status" value="1"/>
</dbReference>
<dbReference type="GO" id="GO:0015095">
    <property type="term" value="F:magnesium ion transmembrane transporter activity"/>
    <property type="evidence" value="ECO:0007669"/>
    <property type="project" value="UniProtKB-UniRule"/>
</dbReference>
<dbReference type="SMART" id="SM00924">
    <property type="entry name" value="MgtE_N"/>
    <property type="match status" value="1"/>
</dbReference>
<feature type="domain" description="CBS" evidence="10">
    <location>
        <begin position="136"/>
        <end position="198"/>
    </location>
</feature>
<feature type="transmembrane region" description="Helical" evidence="9">
    <location>
        <begin position="284"/>
        <end position="302"/>
    </location>
</feature>
<dbReference type="STRING" id="376489.A5892_12800"/>
<evidence type="ECO:0000256" key="4">
    <source>
        <dbReference type="ARBA" id="ARBA00022692"/>
    </source>
</evidence>
<comment type="function">
    <text evidence="9">Acts as a magnesium transporter.</text>
</comment>
<dbReference type="GO" id="GO:0046872">
    <property type="term" value="F:metal ion binding"/>
    <property type="evidence" value="ECO:0007669"/>
    <property type="project" value="UniProtKB-KW"/>
</dbReference>
<name>A0A172YG32_9GAMM</name>
<dbReference type="SUPFAM" id="SSF54631">
    <property type="entry name" value="CBS-domain pair"/>
    <property type="match status" value="1"/>
</dbReference>
<dbReference type="InterPro" id="IPR006667">
    <property type="entry name" value="SLC41_membr_dom"/>
</dbReference>
<dbReference type="Gene3D" id="1.25.60.10">
    <property type="entry name" value="MgtE N-terminal domain-like"/>
    <property type="match status" value="1"/>
</dbReference>
<keyword evidence="3 9" id="KW-0813">Transport</keyword>
<dbReference type="PROSITE" id="PS51371">
    <property type="entry name" value="CBS"/>
    <property type="match status" value="2"/>
</dbReference>
<dbReference type="RefSeq" id="WP_064123137.1">
    <property type="nucleotide sequence ID" value="NZ_CP015243.1"/>
</dbReference>
<dbReference type="InterPro" id="IPR046342">
    <property type="entry name" value="CBS_dom_sf"/>
</dbReference>
<evidence type="ECO:0000256" key="3">
    <source>
        <dbReference type="ARBA" id="ARBA00022448"/>
    </source>
</evidence>
<dbReference type="SUPFAM" id="SSF158791">
    <property type="entry name" value="MgtE N-terminal domain-like"/>
    <property type="match status" value="1"/>
</dbReference>